<feature type="region of interest" description="Disordered" evidence="1">
    <location>
        <begin position="117"/>
        <end position="189"/>
    </location>
</feature>
<evidence type="ECO:0000256" key="1">
    <source>
        <dbReference type="SAM" id="MobiDB-lite"/>
    </source>
</evidence>
<feature type="compositionally biased region" description="Basic residues" evidence="1">
    <location>
        <begin position="160"/>
        <end position="169"/>
    </location>
</feature>
<feature type="region of interest" description="Disordered" evidence="1">
    <location>
        <begin position="81"/>
        <end position="104"/>
    </location>
</feature>
<comment type="caution">
    <text evidence="2">The sequence shown here is derived from an EMBL/GenBank/DDBJ whole genome shotgun (WGS) entry which is preliminary data.</text>
</comment>
<dbReference type="Proteomes" id="UP000663831">
    <property type="component" value="Unassembled WGS sequence"/>
</dbReference>
<dbReference type="EMBL" id="CAJMWV010008680">
    <property type="protein sequence ID" value="CAE6536541.1"/>
    <property type="molecule type" value="Genomic_DNA"/>
</dbReference>
<feature type="region of interest" description="Disordered" evidence="1">
    <location>
        <begin position="233"/>
        <end position="266"/>
    </location>
</feature>
<protein>
    <submittedName>
        <fullName evidence="2">Uncharacterized protein</fullName>
    </submittedName>
</protein>
<feature type="region of interest" description="Disordered" evidence="1">
    <location>
        <begin position="28"/>
        <end position="53"/>
    </location>
</feature>
<dbReference type="AlphaFoldDB" id="A0A8H3DLL7"/>
<name>A0A8H3DLL7_9AGAM</name>
<organism evidence="2 3">
    <name type="scientific">Rhizoctonia solani</name>
    <dbReference type="NCBI Taxonomy" id="456999"/>
    <lineage>
        <taxon>Eukaryota</taxon>
        <taxon>Fungi</taxon>
        <taxon>Dikarya</taxon>
        <taxon>Basidiomycota</taxon>
        <taxon>Agaricomycotina</taxon>
        <taxon>Agaricomycetes</taxon>
        <taxon>Cantharellales</taxon>
        <taxon>Ceratobasidiaceae</taxon>
        <taxon>Rhizoctonia</taxon>
    </lineage>
</organism>
<gene>
    <name evidence="2" type="ORF">RDB_LOCUS165990</name>
</gene>
<reference evidence="2" key="1">
    <citation type="submission" date="2021-01" db="EMBL/GenBank/DDBJ databases">
        <authorList>
            <person name="Kaushik A."/>
        </authorList>
    </citation>
    <scope>NUCLEOTIDE SEQUENCE</scope>
    <source>
        <strain evidence="2">AG3-1AP</strain>
    </source>
</reference>
<accession>A0A8H3DLL7</accession>
<evidence type="ECO:0000313" key="2">
    <source>
        <dbReference type="EMBL" id="CAE6536541.1"/>
    </source>
</evidence>
<evidence type="ECO:0000313" key="3">
    <source>
        <dbReference type="Proteomes" id="UP000663831"/>
    </source>
</evidence>
<proteinExistence type="predicted"/>
<sequence length="287" mass="30979">MSTLNPAICWFRDGTSGDMSTTLEQAPFKPTRRAQAPKHISLPWPSPSSEVPYSRTYPATPGLSPRSQREPVVNPFFILDEDTPPIPAQRVPRFPPSPPTHIRRPTLPAQISLEHALGDTRRSPVQPPQDGRPKQEAMLPSPAASCSCASSRSQPEMGKFRKKTKSRPRAKTDLPPLETAGRSLHTPSFRSAAAATPLTGSSTPRNISLSEIPLMTGPIGCATDIFGLAALQPPRIGGRPRPRMRQRATTGNVSSERTDVDRSIPELPSAVPSGLVFAARTVSPVKA</sequence>
<feature type="compositionally biased region" description="Low complexity" evidence="1">
    <location>
        <begin position="140"/>
        <end position="151"/>
    </location>
</feature>